<keyword evidence="8" id="KW-0677">Repeat</keyword>
<dbReference type="GO" id="GO:0048544">
    <property type="term" value="P:recognition of pollen"/>
    <property type="evidence" value="ECO:0007669"/>
    <property type="project" value="InterPro"/>
</dbReference>
<dbReference type="InterPro" id="IPR024171">
    <property type="entry name" value="SRK-like_kinase"/>
</dbReference>
<feature type="domain" description="Apple" evidence="23">
    <location>
        <begin position="324"/>
        <end position="404"/>
    </location>
</feature>
<dbReference type="Gene3D" id="1.10.510.10">
    <property type="entry name" value="Transferase(Phosphotransferase) domain 1"/>
    <property type="match status" value="2"/>
</dbReference>
<keyword evidence="10 19" id="KW-0418">Kinase</keyword>
<evidence type="ECO:0000256" key="4">
    <source>
        <dbReference type="ARBA" id="ARBA00022679"/>
    </source>
</evidence>
<evidence type="ECO:0000256" key="2">
    <source>
        <dbReference type="ARBA" id="ARBA00022475"/>
    </source>
</evidence>
<dbReference type="PIRSF" id="PIRSF000641">
    <property type="entry name" value="SRK"/>
    <property type="match status" value="1"/>
</dbReference>
<sequence>MQEFFLAPNFLLRICTVFLIIINFVISQVPLGAKTFVHDNNSSWVSPSGDFSFGFFNHSDQSNQFGVGIRFSSKSISIGKQTLVWVAGGDISVSDKSYFHLSDDGELVLVDPLKGIIAWTTNTSQLGVVAAFLRNDGNLVLLNAMNDVVWQSFDHPTDTLLPGQRLFAHKMLRAASKSSISSYYTLIMNASGELQLRFETTVLYWTSGNPSTSNISAILTSGGILQLVDLNFNPIWSVFGADHNDSIDFRFLRLDVDGNLRIYSWVKDAQLWTSVWQAVENQCKVFAFCGHHGICTFNSSGFPQCECPLKSTADPSSKCFPQDCMSSFSMVTYEHTSLYGIYPPNDLINRTSLYQCRSLCLKDEACKAATYTNDGTAQCRIKTTPYYSGYSDSSLSSISFIKACSDPFAVDPSLARSLPTKSPVKRSNMLCIPCLIGAALCTLFVFMIFQLIFGFFIYRRWKYGQKQTALTYFSSNTKDLIIFSFEEIKGMTKNFKYEIGPKMYRGKLSDHQLAMVTNIETTIREKKFRAYVSKIGSIHHKNLLKLHGYCCELGHRFLVYEYAGNGSLEKYIQEDELGNRLTWTRRVNICLSVARALCYLHTRCRELMSHGNLKCENIVLDKNFEAKVSEFWLVGLQGEGSLGGQKDVEDFGKILLMLVTGSQDLEDVCRWAYEKWNEGHPDMVVDKRIEDEVNLDELERVLRIAFWCLQIDEHARPLMGEVVQVLEGTLTVDLPPPPFDCKGGFLQRVS</sequence>
<keyword evidence="2" id="KW-1003">Cell membrane</keyword>
<comment type="caution">
    <text evidence="24">The sequence shown here is derived from an EMBL/GenBank/DDBJ whole genome shotgun (WGS) entry which is preliminary data.</text>
</comment>
<comment type="catalytic activity">
    <reaction evidence="17 19">
        <text>L-threonyl-[protein] + ATP = O-phospho-L-threonyl-[protein] + ADP + H(+)</text>
        <dbReference type="Rhea" id="RHEA:46608"/>
        <dbReference type="Rhea" id="RHEA-COMP:11060"/>
        <dbReference type="Rhea" id="RHEA-COMP:11605"/>
        <dbReference type="ChEBI" id="CHEBI:15378"/>
        <dbReference type="ChEBI" id="CHEBI:30013"/>
        <dbReference type="ChEBI" id="CHEBI:30616"/>
        <dbReference type="ChEBI" id="CHEBI:61977"/>
        <dbReference type="ChEBI" id="CHEBI:456216"/>
        <dbReference type="EC" id="2.7.11.1"/>
    </reaction>
</comment>
<name>A0AAV8U0N3_9ROSI</name>
<dbReference type="Pfam" id="PF07714">
    <property type="entry name" value="PK_Tyr_Ser-Thr"/>
    <property type="match status" value="1"/>
</dbReference>
<dbReference type="InterPro" id="IPR011009">
    <property type="entry name" value="Kinase-like_dom_sf"/>
</dbReference>
<dbReference type="PROSITE" id="PS50011">
    <property type="entry name" value="PROTEIN_KINASE_DOM"/>
    <property type="match status" value="1"/>
</dbReference>
<evidence type="ECO:0000256" key="7">
    <source>
        <dbReference type="ARBA" id="ARBA00022734"/>
    </source>
</evidence>
<dbReference type="Pfam" id="PF00024">
    <property type="entry name" value="PAN_1"/>
    <property type="match status" value="1"/>
</dbReference>
<keyword evidence="16" id="KW-0325">Glycoprotein</keyword>
<keyword evidence="6" id="KW-0732">Signal</keyword>
<evidence type="ECO:0000256" key="10">
    <source>
        <dbReference type="ARBA" id="ARBA00022777"/>
    </source>
</evidence>
<dbReference type="Pfam" id="PF00954">
    <property type="entry name" value="S_locus_glycop"/>
    <property type="match status" value="1"/>
</dbReference>
<evidence type="ECO:0000256" key="6">
    <source>
        <dbReference type="ARBA" id="ARBA00022729"/>
    </source>
</evidence>
<dbReference type="CDD" id="cd00028">
    <property type="entry name" value="B_lectin"/>
    <property type="match status" value="1"/>
</dbReference>
<evidence type="ECO:0000256" key="11">
    <source>
        <dbReference type="ARBA" id="ARBA00022840"/>
    </source>
</evidence>
<comment type="similarity">
    <text evidence="19">Belongs to the protein kinase superfamily. Ser/Thr protein kinase family.</text>
</comment>
<dbReference type="InterPro" id="IPR003609">
    <property type="entry name" value="Pan_app"/>
</dbReference>
<evidence type="ECO:0000259" key="23">
    <source>
        <dbReference type="PROSITE" id="PS50948"/>
    </source>
</evidence>
<evidence type="ECO:0000256" key="5">
    <source>
        <dbReference type="ARBA" id="ARBA00022692"/>
    </source>
</evidence>
<dbReference type="EMBL" id="JAIWQS010000002">
    <property type="protein sequence ID" value="KAJ8772867.1"/>
    <property type="molecule type" value="Genomic_DNA"/>
</dbReference>
<keyword evidence="14" id="KW-1015">Disulfide bond</keyword>
<organism evidence="24 25">
    <name type="scientific">Erythroxylum novogranatense</name>
    <dbReference type="NCBI Taxonomy" id="1862640"/>
    <lineage>
        <taxon>Eukaryota</taxon>
        <taxon>Viridiplantae</taxon>
        <taxon>Streptophyta</taxon>
        <taxon>Embryophyta</taxon>
        <taxon>Tracheophyta</taxon>
        <taxon>Spermatophyta</taxon>
        <taxon>Magnoliopsida</taxon>
        <taxon>eudicotyledons</taxon>
        <taxon>Gunneridae</taxon>
        <taxon>Pentapetalae</taxon>
        <taxon>rosids</taxon>
        <taxon>fabids</taxon>
        <taxon>Malpighiales</taxon>
        <taxon>Erythroxylaceae</taxon>
        <taxon>Erythroxylum</taxon>
    </lineage>
</organism>
<dbReference type="SUPFAM" id="SSF56112">
    <property type="entry name" value="Protein kinase-like (PK-like)"/>
    <property type="match status" value="1"/>
</dbReference>
<proteinExistence type="inferred from homology"/>
<feature type="domain" description="Bulb-type lectin" evidence="22">
    <location>
        <begin position="29"/>
        <end position="154"/>
    </location>
</feature>
<evidence type="ECO:0000256" key="19">
    <source>
        <dbReference type="PIRNR" id="PIRNR000641"/>
    </source>
</evidence>
<feature type="domain" description="Protein kinase" evidence="21">
    <location>
        <begin position="457"/>
        <end position="750"/>
    </location>
</feature>
<evidence type="ECO:0000256" key="12">
    <source>
        <dbReference type="ARBA" id="ARBA00022989"/>
    </source>
</evidence>
<dbReference type="InterPro" id="IPR000858">
    <property type="entry name" value="S_locus_glycoprot_dom"/>
</dbReference>
<evidence type="ECO:0000256" key="20">
    <source>
        <dbReference type="SAM" id="Phobius"/>
    </source>
</evidence>
<feature type="transmembrane region" description="Helical" evidence="20">
    <location>
        <begin position="12"/>
        <end position="33"/>
    </location>
</feature>
<comment type="subcellular location">
    <subcellularLocation>
        <location evidence="1">Cell membrane</location>
        <topology evidence="1">Single-pass type I membrane protein</topology>
    </subcellularLocation>
</comment>
<evidence type="ECO:0000256" key="17">
    <source>
        <dbReference type="ARBA" id="ARBA00047899"/>
    </source>
</evidence>
<keyword evidence="4 19" id="KW-0808">Transferase</keyword>
<evidence type="ECO:0000256" key="13">
    <source>
        <dbReference type="ARBA" id="ARBA00023136"/>
    </source>
</evidence>
<dbReference type="SMART" id="SM00473">
    <property type="entry name" value="PAN_AP"/>
    <property type="match status" value="1"/>
</dbReference>
<dbReference type="Gene3D" id="2.90.10.10">
    <property type="entry name" value="Bulb-type lectin domain"/>
    <property type="match status" value="2"/>
</dbReference>
<keyword evidence="15" id="KW-0675">Receptor</keyword>
<dbReference type="PROSITE" id="PS50927">
    <property type="entry name" value="BULB_LECTIN"/>
    <property type="match status" value="2"/>
</dbReference>
<dbReference type="PANTHER" id="PTHR47974">
    <property type="entry name" value="OS07G0415500 PROTEIN"/>
    <property type="match status" value="1"/>
</dbReference>
<keyword evidence="9 19" id="KW-0547">Nucleotide-binding</keyword>
<reference evidence="24 25" key="1">
    <citation type="submission" date="2021-09" db="EMBL/GenBank/DDBJ databases">
        <title>Genomic insights and catalytic innovation underlie evolution of tropane alkaloids biosynthesis.</title>
        <authorList>
            <person name="Wang Y.-J."/>
            <person name="Tian T."/>
            <person name="Huang J.-P."/>
            <person name="Huang S.-X."/>
        </authorList>
    </citation>
    <scope>NUCLEOTIDE SEQUENCE [LARGE SCALE GENOMIC DNA]</scope>
    <source>
        <strain evidence="24">KIB-2018</strain>
        <tissue evidence="24">Leaf</tissue>
    </source>
</reference>
<dbReference type="AlphaFoldDB" id="A0AAV8U0N3"/>
<evidence type="ECO:0000256" key="18">
    <source>
        <dbReference type="ARBA" id="ARBA00048679"/>
    </source>
</evidence>
<evidence type="ECO:0000256" key="1">
    <source>
        <dbReference type="ARBA" id="ARBA00004251"/>
    </source>
</evidence>
<protein>
    <recommendedName>
        <fullName evidence="19">Receptor-like serine/threonine-protein kinase</fullName>
        <ecNumber evidence="19">2.7.11.1</ecNumber>
    </recommendedName>
</protein>
<keyword evidence="12 20" id="KW-1133">Transmembrane helix</keyword>
<dbReference type="PROSITE" id="PS50948">
    <property type="entry name" value="PAN"/>
    <property type="match status" value="1"/>
</dbReference>
<evidence type="ECO:0000256" key="16">
    <source>
        <dbReference type="ARBA" id="ARBA00023180"/>
    </source>
</evidence>
<dbReference type="Pfam" id="PF01453">
    <property type="entry name" value="B_lectin"/>
    <property type="match status" value="1"/>
</dbReference>
<dbReference type="GO" id="GO:0005524">
    <property type="term" value="F:ATP binding"/>
    <property type="evidence" value="ECO:0007669"/>
    <property type="project" value="UniProtKB-KW"/>
</dbReference>
<evidence type="ECO:0000256" key="9">
    <source>
        <dbReference type="ARBA" id="ARBA00022741"/>
    </source>
</evidence>
<dbReference type="Proteomes" id="UP001159364">
    <property type="component" value="Linkage Group LG02"/>
</dbReference>
<dbReference type="GO" id="GO:0005886">
    <property type="term" value="C:plasma membrane"/>
    <property type="evidence" value="ECO:0007669"/>
    <property type="project" value="UniProtKB-SubCell"/>
</dbReference>
<keyword evidence="5 20" id="KW-0812">Transmembrane</keyword>
<feature type="domain" description="Bulb-type lectin" evidence="22">
    <location>
        <begin position="157"/>
        <end position="275"/>
    </location>
</feature>
<evidence type="ECO:0000259" key="21">
    <source>
        <dbReference type="PROSITE" id="PS50011"/>
    </source>
</evidence>
<comment type="catalytic activity">
    <reaction evidence="18 19">
        <text>L-seryl-[protein] + ATP = O-phospho-L-seryl-[protein] + ADP + H(+)</text>
        <dbReference type="Rhea" id="RHEA:17989"/>
        <dbReference type="Rhea" id="RHEA-COMP:9863"/>
        <dbReference type="Rhea" id="RHEA-COMP:11604"/>
        <dbReference type="ChEBI" id="CHEBI:15378"/>
        <dbReference type="ChEBI" id="CHEBI:29999"/>
        <dbReference type="ChEBI" id="CHEBI:30616"/>
        <dbReference type="ChEBI" id="CHEBI:83421"/>
        <dbReference type="ChEBI" id="CHEBI:456216"/>
        <dbReference type="EC" id="2.7.11.1"/>
    </reaction>
</comment>
<keyword evidence="7" id="KW-0430">Lectin</keyword>
<accession>A0AAV8U0N3</accession>
<dbReference type="GO" id="GO:0030246">
    <property type="term" value="F:carbohydrate binding"/>
    <property type="evidence" value="ECO:0007669"/>
    <property type="project" value="UniProtKB-KW"/>
</dbReference>
<dbReference type="InterPro" id="IPR036426">
    <property type="entry name" value="Bulb-type_lectin_dom_sf"/>
</dbReference>
<dbReference type="Gene3D" id="3.30.200.20">
    <property type="entry name" value="Phosphorylase Kinase, domain 1"/>
    <property type="match status" value="1"/>
</dbReference>
<dbReference type="InterPro" id="IPR001480">
    <property type="entry name" value="Bulb-type_lectin_dom"/>
</dbReference>
<evidence type="ECO:0000256" key="14">
    <source>
        <dbReference type="ARBA" id="ARBA00023157"/>
    </source>
</evidence>
<dbReference type="FunFam" id="1.10.510.10:FF:000846">
    <property type="entry name" value="G-type lectin S-receptor-like serine/threonine-protein kinase SD3-1"/>
    <property type="match status" value="1"/>
</dbReference>
<dbReference type="FunFam" id="3.30.200.20:FF:000798">
    <property type="entry name" value="G-type lectin S-receptor-like serine/threonine-protein kinase SD3-1"/>
    <property type="match status" value="1"/>
</dbReference>
<keyword evidence="25" id="KW-1185">Reference proteome</keyword>
<evidence type="ECO:0000256" key="3">
    <source>
        <dbReference type="ARBA" id="ARBA00022527"/>
    </source>
</evidence>
<evidence type="ECO:0000259" key="22">
    <source>
        <dbReference type="PROSITE" id="PS50927"/>
    </source>
</evidence>
<keyword evidence="3 19" id="KW-0723">Serine/threonine-protein kinase</keyword>
<dbReference type="PANTHER" id="PTHR47974:SF13">
    <property type="entry name" value="G-TYPE LECTIN S-RECEPTOR-LIKE SERINE_THREONINE-PROTEIN KINASE SD3-1"/>
    <property type="match status" value="1"/>
</dbReference>
<feature type="transmembrane region" description="Helical" evidence="20">
    <location>
        <begin position="435"/>
        <end position="458"/>
    </location>
</feature>
<gene>
    <name evidence="24" type="ORF">K2173_028044</name>
</gene>
<dbReference type="InterPro" id="IPR000719">
    <property type="entry name" value="Prot_kinase_dom"/>
</dbReference>
<dbReference type="FunFam" id="2.90.10.10:FF:000016">
    <property type="entry name" value="G-type lectin S-receptor-like serine/threonine-protein kinase"/>
    <property type="match status" value="1"/>
</dbReference>
<dbReference type="EC" id="2.7.11.1" evidence="19"/>
<dbReference type="SUPFAM" id="SSF51110">
    <property type="entry name" value="alpha-D-mannose-specific plant lectins"/>
    <property type="match status" value="2"/>
</dbReference>
<keyword evidence="11 19" id="KW-0067">ATP-binding</keyword>
<dbReference type="SMART" id="SM00108">
    <property type="entry name" value="B_lectin"/>
    <property type="match status" value="1"/>
</dbReference>
<evidence type="ECO:0000313" key="24">
    <source>
        <dbReference type="EMBL" id="KAJ8772867.1"/>
    </source>
</evidence>
<evidence type="ECO:0000256" key="8">
    <source>
        <dbReference type="ARBA" id="ARBA00022737"/>
    </source>
</evidence>
<dbReference type="InterPro" id="IPR001245">
    <property type="entry name" value="Ser-Thr/Tyr_kinase_cat_dom"/>
</dbReference>
<keyword evidence="13 20" id="KW-0472">Membrane</keyword>
<evidence type="ECO:0000256" key="15">
    <source>
        <dbReference type="ARBA" id="ARBA00023170"/>
    </source>
</evidence>
<evidence type="ECO:0000313" key="25">
    <source>
        <dbReference type="Proteomes" id="UP001159364"/>
    </source>
</evidence>
<dbReference type="GO" id="GO:0004674">
    <property type="term" value="F:protein serine/threonine kinase activity"/>
    <property type="evidence" value="ECO:0007669"/>
    <property type="project" value="UniProtKB-KW"/>
</dbReference>